<organism evidence="1">
    <name type="scientific">Enterobacter hormaechei subsp. xiangfangensis</name>
    <dbReference type="NCBI Taxonomy" id="1296536"/>
    <lineage>
        <taxon>Bacteria</taxon>
        <taxon>Pseudomonadati</taxon>
        <taxon>Pseudomonadota</taxon>
        <taxon>Gammaproteobacteria</taxon>
        <taxon>Enterobacterales</taxon>
        <taxon>Enterobacteriaceae</taxon>
        <taxon>Enterobacter</taxon>
        <taxon>Enterobacter cloacae complex</taxon>
    </lineage>
</organism>
<reference evidence="1" key="1">
    <citation type="submission" date="2019-12" db="EMBL/GenBank/DDBJ databases">
        <title>Whole genome sequencing based molecular characterization of multi-drug resistant Enterobacter cloacae complex and Klebsiella aerogenes isolates in Lebanon.</title>
        <authorList>
            <person name="Tokajian S.T."/>
            <person name="Araj G.F."/>
        </authorList>
    </citation>
    <scope>NUCLEOTIDE SEQUENCE</scope>
    <source>
        <strain evidence="1">ST114</strain>
        <plasmid evidence="1">pLAU_ENM30_NDM1</plasmid>
    </source>
</reference>
<dbReference type="EMBL" id="MN792917">
    <property type="protein sequence ID" value="QHU24671.1"/>
    <property type="molecule type" value="Genomic_DNA"/>
</dbReference>
<keyword evidence="1" id="KW-0614">Plasmid</keyword>
<protein>
    <submittedName>
        <fullName evidence="1">Uncharacterized protein</fullName>
    </submittedName>
</protein>
<name>A0A6C0L1R7_9ENTR</name>
<geneLocation type="plasmid" evidence="1">
    <name>pLAU_ENM30_NDM1</name>
</geneLocation>
<proteinExistence type="predicted"/>
<evidence type="ECO:0000313" key="1">
    <source>
        <dbReference type="EMBL" id="QHU24671.1"/>
    </source>
</evidence>
<sequence>MRCRRLIRVLMLMYAYISIKIAVHCNYSGSFICINEESLTDKFCHSK</sequence>
<gene>
    <name evidence="1" type="ORF">pLAU_ENM30_NDM1_00021</name>
</gene>
<accession>A0A6C0L1R7</accession>
<dbReference type="AlphaFoldDB" id="A0A6C0L1R7"/>